<feature type="domain" description="PD-(D/E)XK endonuclease-like" evidence="1">
    <location>
        <begin position="17"/>
        <end position="259"/>
    </location>
</feature>
<organism evidence="2">
    <name type="scientific">freshwater metagenome</name>
    <dbReference type="NCBI Taxonomy" id="449393"/>
    <lineage>
        <taxon>unclassified sequences</taxon>
        <taxon>metagenomes</taxon>
        <taxon>ecological metagenomes</taxon>
    </lineage>
</organism>
<evidence type="ECO:0000313" key="2">
    <source>
        <dbReference type="EMBL" id="KGA16660.1"/>
    </source>
</evidence>
<evidence type="ECO:0000259" key="1">
    <source>
        <dbReference type="Pfam" id="PF12705"/>
    </source>
</evidence>
<sequence length="262" mass="30465">MRPSKYQSIFTQVQQLRLSPSRVNDFSNCPLLYKYRVIDQLPETPSLDAERGTLVHTVLHDLFESPAQLRTIETAMDLLPNRWKEQLSLKPELAAMITSEKEWLDRAKSLLETYFQLENPTIFEPTHRELHLEQDLSEQTYLHGYVDRLDIAPTGEVRIIDYKTGKSPKPGWEDKALFQLRVYALLYWKEHNVIPKLLQLIYLGDSNVLKNTPTVEDLNSTEKMLLKIASSIMESMETSTWTPRKSKLCDWCSFKPICPAHN</sequence>
<gene>
    <name evidence="2" type="ORF">GM50_13890</name>
</gene>
<dbReference type="EMBL" id="JNSK01000060">
    <property type="protein sequence ID" value="KGA16660.1"/>
    <property type="molecule type" value="Genomic_DNA"/>
</dbReference>
<dbReference type="InterPro" id="IPR011335">
    <property type="entry name" value="Restrct_endonuc-II-like"/>
</dbReference>
<reference evidence="2" key="1">
    <citation type="submission" date="2014-05" db="EMBL/GenBank/DDBJ databases">
        <title>Key roles for freshwater Actinobacteria revealed by deep metagenomic sequencing.</title>
        <authorList>
            <person name="Ghai R."/>
            <person name="Mizuno C.M."/>
            <person name="Picazo A."/>
            <person name="Camacho A."/>
            <person name="Rodriguez-Valera F."/>
        </authorList>
    </citation>
    <scope>NUCLEOTIDE SEQUENCE</scope>
</reference>
<protein>
    <recommendedName>
        <fullName evidence="1">PD-(D/E)XK endonuclease-like domain-containing protein</fullName>
    </recommendedName>
</protein>
<dbReference type="Pfam" id="PF12705">
    <property type="entry name" value="PDDEXK_1"/>
    <property type="match status" value="1"/>
</dbReference>
<proteinExistence type="predicted"/>
<dbReference type="SUPFAM" id="SSF52980">
    <property type="entry name" value="Restriction endonuclease-like"/>
    <property type="match status" value="1"/>
</dbReference>
<dbReference type="InterPro" id="IPR011604">
    <property type="entry name" value="PDDEXK-like_dom_sf"/>
</dbReference>
<dbReference type="InterPro" id="IPR038726">
    <property type="entry name" value="PDDEXK_AddAB-type"/>
</dbReference>
<name>A0A094PXX6_9ZZZZ</name>
<dbReference type="Gene3D" id="3.90.320.10">
    <property type="match status" value="1"/>
</dbReference>
<comment type="caution">
    <text evidence="2">The sequence shown here is derived from an EMBL/GenBank/DDBJ whole genome shotgun (WGS) entry which is preliminary data.</text>
</comment>
<accession>A0A094PXX6</accession>
<dbReference type="AlphaFoldDB" id="A0A094PXX6"/>